<sequence length="252" mass="27899">EGGEVANATVLKLATGKIRRPTHASTIKERLSAAVDAAMADVHEILREQNEGISSLRPVGVPESPPHLGRGIIEKTDFRTSKTDPRPDETRAKDLANIQGDEKYEGFGVQEGENLQVNQNHSTGTLNYEKSSRSPKSSTPISLTEHHPNEGVSQPPTDSELLEAQTYMDADRAGGWTTPRSRKKRFQTKCGATRSGDHMYHAHSLKAKKVKALLRLPGVVTRLRNLRERRSVYVMPATTTTNHLRIEVPWPS</sequence>
<accession>A0A8S9VAN6</accession>
<proteinExistence type="predicted"/>
<dbReference type="Proteomes" id="UP000704712">
    <property type="component" value="Unassembled WGS sequence"/>
</dbReference>
<reference evidence="2" key="1">
    <citation type="submission" date="2020-03" db="EMBL/GenBank/DDBJ databases">
        <title>Hybrid Assembly of Korean Phytophthora infestans isolates.</title>
        <authorList>
            <person name="Prokchorchik M."/>
            <person name="Lee Y."/>
            <person name="Seo J."/>
            <person name="Cho J.-H."/>
            <person name="Park Y.-E."/>
            <person name="Jang D.-C."/>
            <person name="Im J.-S."/>
            <person name="Choi J.-G."/>
            <person name="Park H.-J."/>
            <person name="Lee G.-B."/>
            <person name="Lee Y.-G."/>
            <person name="Hong S.-Y."/>
            <person name="Cho K."/>
            <person name="Sohn K.H."/>
        </authorList>
    </citation>
    <scope>NUCLEOTIDE SEQUENCE</scope>
    <source>
        <strain evidence="2">KR_2_A2</strain>
    </source>
</reference>
<dbReference type="EMBL" id="JAACNO010000311">
    <property type="protein sequence ID" value="KAF4148269.1"/>
    <property type="molecule type" value="Genomic_DNA"/>
</dbReference>
<gene>
    <name evidence="2" type="ORF">GN958_ATG02540</name>
</gene>
<organism evidence="2 3">
    <name type="scientific">Phytophthora infestans</name>
    <name type="common">Potato late blight agent</name>
    <name type="synonym">Botrytis infestans</name>
    <dbReference type="NCBI Taxonomy" id="4787"/>
    <lineage>
        <taxon>Eukaryota</taxon>
        <taxon>Sar</taxon>
        <taxon>Stramenopiles</taxon>
        <taxon>Oomycota</taxon>
        <taxon>Peronosporomycetes</taxon>
        <taxon>Peronosporales</taxon>
        <taxon>Peronosporaceae</taxon>
        <taxon>Phytophthora</taxon>
    </lineage>
</organism>
<feature type="compositionally biased region" description="Basic and acidic residues" evidence="1">
    <location>
        <begin position="72"/>
        <end position="99"/>
    </location>
</feature>
<protein>
    <submittedName>
        <fullName evidence="2">Uncharacterized protein</fullName>
    </submittedName>
</protein>
<evidence type="ECO:0000256" key="1">
    <source>
        <dbReference type="SAM" id="MobiDB-lite"/>
    </source>
</evidence>
<evidence type="ECO:0000313" key="2">
    <source>
        <dbReference type="EMBL" id="KAF4148269.1"/>
    </source>
</evidence>
<dbReference type="AlphaFoldDB" id="A0A8S9VAN6"/>
<comment type="caution">
    <text evidence="2">The sequence shown here is derived from an EMBL/GenBank/DDBJ whole genome shotgun (WGS) entry which is preliminary data.</text>
</comment>
<feature type="non-terminal residue" evidence="2">
    <location>
        <position position="252"/>
    </location>
</feature>
<feature type="region of interest" description="Disordered" evidence="1">
    <location>
        <begin position="124"/>
        <end position="157"/>
    </location>
</feature>
<name>A0A8S9VAN6_PHYIN</name>
<feature type="region of interest" description="Disordered" evidence="1">
    <location>
        <begin position="56"/>
        <end position="99"/>
    </location>
</feature>
<feature type="non-terminal residue" evidence="2">
    <location>
        <position position="1"/>
    </location>
</feature>
<evidence type="ECO:0000313" key="3">
    <source>
        <dbReference type="Proteomes" id="UP000704712"/>
    </source>
</evidence>